<sequence length="608" mass="69175">MIKVRKIELLAPAKNLECGIEAINHGADAVYIGAPKFGARSAVGNSLEDIHALAQYAHQFDARVYVALNTILNDTELTEAESLIWSLYKAGVDAIIIQDMGILMLDLPPIPLHASTQTDNRTVEKVQFMANAGFSQVVLARELTIDEIKRIADNVSVSLEAFVHGALCVCYSGQCYLSEAISKRSANRGACAQFCRLPYTLVDSDDEEILQKKHLLSMKDLNLSEQLEEMMDAGVSSLKIEGRLKDIQYVKNVVAYYRQKLDCILSRRQEYIRASAGKSTYTFKPDLDKSFNRSYTQYFFNGRTPDMWSLDTPKSVGEPIGKVKDVFDRFFTLSGTKKLNNGDGLCFMGNNNKELFGIRVNRIDGEKIFPAENHVQIRKGTFVYRNYDHEFDKVLNKKSAERKINVSITLSEINDGFIVYAEDETGITAQHDINITKEVAQKDQSTNISNNLSKTGNTIFEVSEVKINTSQNWFIPSSLLSEWRRVLLSNLLINRISSHIIEVVVHEPTNHPFPVKDITYLGNVMNERGRRFYELHQANISQMAFEKKSIDNVPLMFTRHCIKQSMGWCPKNSKVTMQYKEPLYIVHNDTRLRLEFDCRKCEMKVYND</sequence>
<feature type="domain" description="Peptidase U32 collagenase" evidence="1">
    <location>
        <begin position="383"/>
        <end position="495"/>
    </location>
</feature>
<dbReference type="AlphaFoldDB" id="A0A4Y8L819"/>
<evidence type="ECO:0000313" key="2">
    <source>
        <dbReference type="EMBL" id="TFD98769.1"/>
    </source>
</evidence>
<reference evidence="2 3" key="1">
    <citation type="submission" date="2019-03" db="EMBL/GenBank/DDBJ databases">
        <title>San Antonio Military Medical Center submission to MRSN (WRAIR), pending publication.</title>
        <authorList>
            <person name="Blyth D.M."/>
            <person name="Mccarthy S.L."/>
            <person name="Schall S.E."/>
            <person name="Stam J.A."/>
            <person name="Ong A.C."/>
            <person name="Mcgann P.T."/>
        </authorList>
    </citation>
    <scope>NUCLEOTIDE SEQUENCE [LARGE SCALE GENOMIC DNA]</scope>
    <source>
        <strain evidence="2 3">MRSN571793</strain>
    </source>
</reference>
<dbReference type="OrthoDB" id="9807498at2"/>
<proteinExistence type="predicted"/>
<gene>
    <name evidence="2" type="ORF">E2605_01400</name>
</gene>
<keyword evidence="3" id="KW-1185">Reference proteome</keyword>
<dbReference type="STRING" id="1121485.GCA_000426485_01047"/>
<dbReference type="PANTHER" id="PTHR30217:SF10">
    <property type="entry name" value="23S RRNA 5-HYDROXYCYTIDINE C2501 SYNTHASE"/>
    <property type="match status" value="1"/>
</dbReference>
<dbReference type="Pfam" id="PF01136">
    <property type="entry name" value="Peptidase_U32"/>
    <property type="match status" value="1"/>
</dbReference>
<dbReference type="EMBL" id="SOML01000001">
    <property type="protein sequence ID" value="TFD98769.1"/>
    <property type="molecule type" value="Genomic_DNA"/>
</dbReference>
<organism evidence="2 3">
    <name type="scientific">Dysgonomonas capnocytophagoides</name>
    <dbReference type="NCBI Taxonomy" id="45254"/>
    <lineage>
        <taxon>Bacteria</taxon>
        <taxon>Pseudomonadati</taxon>
        <taxon>Bacteroidota</taxon>
        <taxon>Bacteroidia</taxon>
        <taxon>Bacteroidales</taxon>
        <taxon>Dysgonomonadaceae</taxon>
        <taxon>Dysgonomonas</taxon>
    </lineage>
</organism>
<comment type="caution">
    <text evidence="2">The sequence shown here is derived from an EMBL/GenBank/DDBJ whole genome shotgun (WGS) entry which is preliminary data.</text>
</comment>
<dbReference type="Proteomes" id="UP000297861">
    <property type="component" value="Unassembled WGS sequence"/>
</dbReference>
<dbReference type="Pfam" id="PF12392">
    <property type="entry name" value="DUF3656"/>
    <property type="match status" value="1"/>
</dbReference>
<dbReference type="RefSeq" id="WP_134435261.1">
    <property type="nucleotide sequence ID" value="NZ_SOML01000001.1"/>
</dbReference>
<dbReference type="InterPro" id="IPR020988">
    <property type="entry name" value="Pept_U32_collagenase"/>
</dbReference>
<evidence type="ECO:0000313" key="3">
    <source>
        <dbReference type="Proteomes" id="UP000297861"/>
    </source>
</evidence>
<accession>A0A4Y8L819</accession>
<evidence type="ECO:0000259" key="1">
    <source>
        <dbReference type="Pfam" id="PF12392"/>
    </source>
</evidence>
<name>A0A4Y8L819_9BACT</name>
<dbReference type="PROSITE" id="PS01276">
    <property type="entry name" value="PEPTIDASE_U32"/>
    <property type="match status" value="1"/>
</dbReference>
<dbReference type="InterPro" id="IPR001539">
    <property type="entry name" value="Peptidase_U32"/>
</dbReference>
<dbReference type="PANTHER" id="PTHR30217">
    <property type="entry name" value="PEPTIDASE U32 FAMILY"/>
    <property type="match status" value="1"/>
</dbReference>
<protein>
    <submittedName>
        <fullName evidence="2">U32 family peptidase</fullName>
    </submittedName>
</protein>
<dbReference type="InterPro" id="IPR051454">
    <property type="entry name" value="RNA/ubiquinone_mod_enzymes"/>
</dbReference>